<organism evidence="17">
    <name type="scientific">Chlamydia pneumoniae</name>
    <name type="common">Chlamydophila pneumoniae</name>
    <dbReference type="NCBI Taxonomy" id="83558"/>
    <lineage>
        <taxon>Bacteria</taxon>
        <taxon>Pseudomonadati</taxon>
        <taxon>Chlamydiota</taxon>
        <taxon>Chlamydiia</taxon>
        <taxon>Chlamydiales</taxon>
        <taxon>Chlamydiaceae</taxon>
        <taxon>Chlamydia/Chlamydophila group</taxon>
        <taxon>Chlamydia</taxon>
    </lineage>
</organism>
<feature type="binding site" evidence="12">
    <location>
        <begin position="236"/>
        <end position="238"/>
    </location>
    <ligand>
        <name>substrate</name>
    </ligand>
</feature>
<dbReference type="PANTHER" id="PTHR22939">
    <property type="entry name" value="SERINE PROTEASE FAMILY S1C HTRA-RELATED"/>
    <property type="match status" value="1"/>
</dbReference>
<dbReference type="Gene3D" id="2.30.42.10">
    <property type="match status" value="2"/>
</dbReference>
<dbReference type="FunFam" id="2.30.42.10:FF:000037">
    <property type="entry name" value="Periplasmic serine endoprotease DegP-like"/>
    <property type="match status" value="1"/>
</dbReference>
<dbReference type="CDD" id="cd10839">
    <property type="entry name" value="cpPDZ1_DegP-like"/>
    <property type="match status" value="1"/>
</dbReference>
<evidence type="ECO:0000259" key="14">
    <source>
        <dbReference type="PROSITE" id="PS50106"/>
    </source>
</evidence>
<feature type="binding site" evidence="12">
    <location>
        <position position="164"/>
    </location>
    <ligand>
        <name>substrate</name>
    </ligand>
</feature>
<evidence type="ECO:0000256" key="10">
    <source>
        <dbReference type="ARBA" id="ARBA00023016"/>
    </source>
</evidence>
<dbReference type="Gene3D" id="2.40.10.120">
    <property type="match status" value="1"/>
</dbReference>
<evidence type="ECO:0000256" key="12">
    <source>
        <dbReference type="PIRSR" id="PIRSR611782-2"/>
    </source>
</evidence>
<evidence type="ECO:0000313" key="15">
    <source>
        <dbReference type="EMBL" id="CRI38640.1"/>
    </source>
</evidence>
<dbReference type="NCBIfam" id="TIGR02037">
    <property type="entry name" value="degP_htrA_DO"/>
    <property type="match status" value="1"/>
</dbReference>
<dbReference type="GO" id="GO:0004252">
    <property type="term" value="F:serine-type endopeptidase activity"/>
    <property type="evidence" value="ECO:0007669"/>
    <property type="project" value="InterPro"/>
</dbReference>
<dbReference type="EC" id="3.4.21.107" evidence="13"/>
<evidence type="ECO:0000256" key="13">
    <source>
        <dbReference type="RuleBase" id="RU364067"/>
    </source>
</evidence>
<dbReference type="EMBL" id="LN847238">
    <property type="protein sequence ID" value="CRI47642.1"/>
    <property type="molecule type" value="Genomic_DNA"/>
</dbReference>
<dbReference type="InterPro" id="IPR001478">
    <property type="entry name" value="PDZ"/>
</dbReference>
<dbReference type="GO" id="GO:0042597">
    <property type="term" value="C:periplasmic space"/>
    <property type="evidence" value="ECO:0007669"/>
    <property type="project" value="UniProtKB-SubCell"/>
</dbReference>
<dbReference type="SMART" id="SM00228">
    <property type="entry name" value="PDZ"/>
    <property type="match status" value="2"/>
</dbReference>
<dbReference type="PRINTS" id="PR00834">
    <property type="entry name" value="PROTEASES2C"/>
</dbReference>
<feature type="active site" description="Charge relay system" evidence="11">
    <location>
        <position position="134"/>
    </location>
</feature>
<dbReference type="EMBL" id="LN847212">
    <property type="protein sequence ID" value="CRI44236.1"/>
    <property type="molecule type" value="Genomic_DNA"/>
</dbReference>
<evidence type="ECO:0000313" key="16">
    <source>
        <dbReference type="EMBL" id="CRI40903.1"/>
    </source>
</evidence>
<dbReference type="EMBL" id="LN847007">
    <property type="protein sequence ID" value="CRI40903.1"/>
    <property type="molecule type" value="Genomic_DNA"/>
</dbReference>
<dbReference type="SUPFAM" id="SSF50156">
    <property type="entry name" value="PDZ domain-like"/>
    <property type="match status" value="2"/>
</dbReference>
<feature type="active site" description="Charge relay system" evidence="11">
    <location>
        <position position="238"/>
    </location>
</feature>
<keyword evidence="6" id="KW-0677">Repeat</keyword>
<evidence type="ECO:0000256" key="8">
    <source>
        <dbReference type="ARBA" id="ARBA00022801"/>
    </source>
</evidence>
<dbReference type="EMBL" id="LN847240">
    <property type="protein sequence ID" value="CRI51049.1"/>
    <property type="molecule type" value="Genomic_DNA"/>
</dbReference>
<dbReference type="EMBL" id="LN847244">
    <property type="protein sequence ID" value="CRI49925.1"/>
    <property type="molecule type" value="Genomic_DNA"/>
</dbReference>
<feature type="binding site" evidence="12">
    <location>
        <position position="134"/>
    </location>
    <ligand>
        <name>substrate</name>
    </ligand>
</feature>
<feature type="domain" description="PDZ" evidence="14">
    <location>
        <begin position="282"/>
        <end position="373"/>
    </location>
</feature>
<dbReference type="EMBL" id="LN846999">
    <property type="protein sequence ID" value="CRI38640.1"/>
    <property type="molecule type" value="Genomic_DNA"/>
</dbReference>
<accession>A0A0F7WNW8</accession>
<protein>
    <recommendedName>
        <fullName evidence="13">Periplasmic serine endoprotease DegP-like</fullName>
        <ecNumber evidence="13">3.4.21.107</ecNumber>
    </recommendedName>
</protein>
<feature type="signal peptide" evidence="13">
    <location>
        <begin position="1"/>
        <end position="27"/>
    </location>
</feature>
<dbReference type="GO" id="GO:0006508">
    <property type="term" value="P:proteolysis"/>
    <property type="evidence" value="ECO:0007669"/>
    <property type="project" value="UniProtKB-KW"/>
</dbReference>
<keyword evidence="9 13" id="KW-0720">Serine protease</keyword>
<comment type="catalytic activity">
    <reaction evidence="1 13">
        <text>Acts on substrates that are at least partially unfolded. The cleavage site P1 residue is normally between a pair of hydrophobic residues, such as Val-|-Val.</text>
        <dbReference type="EC" id="3.4.21.107"/>
    </reaction>
</comment>
<dbReference type="Pfam" id="PF17820">
    <property type="entry name" value="PDZ_6"/>
    <property type="match status" value="1"/>
</dbReference>
<evidence type="ECO:0000256" key="2">
    <source>
        <dbReference type="ARBA" id="ARBA00004418"/>
    </source>
</evidence>
<dbReference type="OrthoDB" id="9758917at2"/>
<feature type="domain" description="PDZ" evidence="14">
    <location>
        <begin position="379"/>
        <end position="476"/>
    </location>
</feature>
<dbReference type="InterPro" id="IPR041489">
    <property type="entry name" value="PDZ_6"/>
</dbReference>
<evidence type="ECO:0000256" key="1">
    <source>
        <dbReference type="ARBA" id="ARBA00001772"/>
    </source>
</evidence>
<comment type="similarity">
    <text evidence="3 13">Belongs to the peptidase S1C family.</text>
</comment>
<evidence type="ECO:0000256" key="5">
    <source>
        <dbReference type="ARBA" id="ARBA00022729"/>
    </source>
</evidence>
<evidence type="ECO:0000313" key="17">
    <source>
        <dbReference type="EMBL" id="CRI42030.1"/>
    </source>
</evidence>
<dbReference type="FunFam" id="2.40.10.120:FF:000007">
    <property type="entry name" value="Periplasmic serine endoprotease DegP-like"/>
    <property type="match status" value="1"/>
</dbReference>
<dbReference type="FunFam" id="2.40.10.10:FF:000001">
    <property type="entry name" value="Periplasmic serine protease DegS"/>
    <property type="match status" value="1"/>
</dbReference>
<dbReference type="PATRIC" id="fig|83558.13.peg.1036"/>
<dbReference type="SUPFAM" id="SSF50494">
    <property type="entry name" value="Trypsin-like serine proteases"/>
    <property type="match status" value="1"/>
</dbReference>
<dbReference type="InterPro" id="IPR011782">
    <property type="entry name" value="Pept_S1C_Do"/>
</dbReference>
<evidence type="ECO:0000256" key="11">
    <source>
        <dbReference type="PIRSR" id="PIRSR611782-1"/>
    </source>
</evidence>
<evidence type="ECO:0000313" key="21">
    <source>
        <dbReference type="EMBL" id="CRI49925.1"/>
    </source>
</evidence>
<dbReference type="Pfam" id="PF13365">
    <property type="entry name" value="Trypsin_2"/>
    <property type="match status" value="1"/>
</dbReference>
<evidence type="ECO:0000256" key="9">
    <source>
        <dbReference type="ARBA" id="ARBA00022825"/>
    </source>
</evidence>
<dbReference type="SMR" id="A0A0F7WNW8"/>
<gene>
    <name evidence="17" type="primary">htrA</name>
    <name evidence="15" type="ORF">BN1224_CV15_C_04730</name>
    <name evidence="17" type="ORF">BN1224_GiD_B_00130</name>
    <name evidence="18" type="ORF">BN1224_H12_FI_00030</name>
    <name evidence="19" type="ORF">BN1224_MUL2216_F_05520</name>
    <name evidence="20" type="ORF">BN1224_Panola_M_00040</name>
    <name evidence="22" type="ORF">BN1224_PB1_B_10180</name>
    <name evidence="21" type="ORF">BN1224_U1271_C_08630</name>
    <name evidence="23" type="ORF">BN1224_Wien2_I_00150</name>
    <name evidence="24" type="ORF">BN1224_YK41_CC_00030</name>
    <name evidence="16" type="ORF">CWL029c_G_00040</name>
</gene>
<comment type="subcellular location">
    <subcellularLocation>
        <location evidence="2 13">Periplasm</location>
    </subcellularLocation>
</comment>
<dbReference type="EMBL" id="LN847256">
    <property type="protein sequence ID" value="CRI54196.1"/>
    <property type="molecule type" value="Genomic_DNA"/>
</dbReference>
<dbReference type="InterPro" id="IPR001940">
    <property type="entry name" value="Peptidase_S1C"/>
</dbReference>
<evidence type="ECO:0000256" key="3">
    <source>
        <dbReference type="ARBA" id="ARBA00010541"/>
    </source>
</evidence>
<feature type="active site" description="Charge relay system" evidence="11">
    <location>
        <position position="164"/>
    </location>
</feature>
<feature type="chain" id="PRO_5010593947" description="Periplasmic serine endoprotease DegP-like" evidence="13">
    <location>
        <begin position="28"/>
        <end position="488"/>
    </location>
</feature>
<keyword evidence="10 13" id="KW-0346">Stress response</keyword>
<evidence type="ECO:0000313" key="23">
    <source>
        <dbReference type="EMBL" id="CRI54196.1"/>
    </source>
</evidence>
<evidence type="ECO:0000313" key="22">
    <source>
        <dbReference type="EMBL" id="CRI51049.1"/>
    </source>
</evidence>
<dbReference type="EMBL" id="LN849054">
    <property type="protein sequence ID" value="CRI73672.1"/>
    <property type="molecule type" value="Genomic_DNA"/>
</dbReference>
<evidence type="ECO:0000313" key="24">
    <source>
        <dbReference type="EMBL" id="CRI73672.1"/>
    </source>
</evidence>
<evidence type="ECO:0000256" key="7">
    <source>
        <dbReference type="ARBA" id="ARBA00022764"/>
    </source>
</evidence>
<dbReference type="PANTHER" id="PTHR22939:SF129">
    <property type="entry name" value="SERINE PROTEASE HTRA2, MITOCHONDRIAL"/>
    <property type="match status" value="1"/>
</dbReference>
<keyword evidence="8 13" id="KW-0378">Hydrolase</keyword>
<evidence type="ECO:0000256" key="6">
    <source>
        <dbReference type="ARBA" id="ARBA00022737"/>
    </source>
</evidence>
<dbReference type="InterPro" id="IPR036034">
    <property type="entry name" value="PDZ_sf"/>
</dbReference>
<evidence type="ECO:0000313" key="19">
    <source>
        <dbReference type="EMBL" id="CRI46497.1"/>
    </source>
</evidence>
<evidence type="ECO:0000313" key="20">
    <source>
        <dbReference type="EMBL" id="CRI47642.1"/>
    </source>
</evidence>
<name>A0A0F7WNW8_CHLPN</name>
<keyword evidence="5 13" id="KW-0732">Signal</keyword>
<evidence type="ECO:0000313" key="18">
    <source>
        <dbReference type="EMBL" id="CRI44236.1"/>
    </source>
</evidence>
<keyword evidence="4 13" id="KW-0645">Protease</keyword>
<proteinExistence type="inferred from homology"/>
<dbReference type="CDD" id="cd23084">
    <property type="entry name" value="cpPDZ2_DegP-like"/>
    <property type="match status" value="1"/>
</dbReference>
<dbReference type="PROSITE" id="PS50106">
    <property type="entry name" value="PDZ"/>
    <property type="match status" value="2"/>
</dbReference>
<reference evidence="17" key="1">
    <citation type="submission" date="2015-05" db="EMBL/GenBank/DDBJ databases">
        <authorList>
            <person name="Rattei Thomas"/>
        </authorList>
    </citation>
    <scope>NUCLEOTIDE SEQUENCE</scope>
    <source>
        <strain evidence="15">CV15</strain>
        <strain evidence="16">CWL029c</strain>
        <strain evidence="17">GiD</strain>
        <strain evidence="18">H12</strain>
        <strain evidence="19">MUL2216</strain>
        <strain evidence="20">Panola</strain>
        <strain evidence="22">PB1</strain>
        <strain evidence="21">U1271</strain>
        <strain evidence="23">Wien2</strain>
        <strain evidence="24">YK41</strain>
    </source>
</reference>
<dbReference type="Pfam" id="PF13180">
    <property type="entry name" value="PDZ_2"/>
    <property type="match status" value="1"/>
</dbReference>
<keyword evidence="7" id="KW-0574">Periplasm</keyword>
<dbReference type="EMBL" id="LN847227">
    <property type="protein sequence ID" value="CRI46497.1"/>
    <property type="molecule type" value="Genomic_DNA"/>
</dbReference>
<evidence type="ECO:0000256" key="4">
    <source>
        <dbReference type="ARBA" id="ARBA00022670"/>
    </source>
</evidence>
<dbReference type="RefSeq" id="WP_010883612.1">
    <property type="nucleotide sequence ID" value="NZ_CP160064.1"/>
</dbReference>
<sequence>MITKQLRSWLAVLVGSSLLALPLSGQAVGKKESRVSELPQDVLLKEISGGFSKVATKATPAVVYIESFPKSQAVTHPSPGRRGPYENPFDYFNDEFFNRFFGLPSQREKPQSKEAVRGTGFLVSPDGYIVTNNHVVEDTGKIHVTLHDGQKYPATVIGLDPKTDLAVIKIKSQNLPYLSFGNSDHLKVGDWAIAIGNPFGLQATVTVGVISAKGRNQLHIADFEDFIQTDAAINPGNSGGPLLNIDGQVIGVNTAIVSGSGGYIGIGFAIPSLMANRIIDQLIRDGQVTRGFLGVTLQPIDAELAACYKLEKVYGALVTDVVKGSPADKAGLKQEDVIIAYNGKEVDSLSMFRNAVSLMNPDTRIVLKVVREGKVIEIPVTVSQAPKEDGMSALQRVGIRVQNLTPETAKKLGIAPETKGILIISVEPGSVAASSGIAPGQLILAVNRQKVSSIEDLNRTLKDSNNENILLMVSQGDVIRFIALKPEE</sequence>
<dbReference type="InterPro" id="IPR009003">
    <property type="entry name" value="Peptidase_S1_PA"/>
</dbReference>
<dbReference type="AlphaFoldDB" id="A0A0F7WNW8"/>
<dbReference type="EMBL" id="LN847009">
    <property type="protein sequence ID" value="CRI42030.1"/>
    <property type="molecule type" value="Genomic_DNA"/>
</dbReference>